<protein>
    <submittedName>
        <fullName evidence="1">Uncharacterized protein</fullName>
    </submittedName>
</protein>
<keyword evidence="2" id="KW-1185">Reference proteome</keyword>
<reference evidence="1 2" key="1">
    <citation type="submission" date="2019-03" db="EMBL/GenBank/DDBJ databases">
        <authorList>
            <consortium name="Pathogen Informatics"/>
        </authorList>
    </citation>
    <scope>NUCLEOTIDE SEQUENCE [LARGE SCALE GENOMIC DNA]</scope>
    <source>
        <strain evidence="1 2">NCTC12993</strain>
    </source>
</reference>
<name>A0A485B435_KLUCR</name>
<gene>
    <name evidence="1" type="ORF">NCTC12993_03703</name>
</gene>
<evidence type="ECO:0000313" key="2">
    <source>
        <dbReference type="Proteomes" id="UP000401081"/>
    </source>
</evidence>
<dbReference type="AlphaFoldDB" id="A0A485B435"/>
<dbReference type="Proteomes" id="UP000401081">
    <property type="component" value="Unassembled WGS sequence"/>
</dbReference>
<dbReference type="EMBL" id="CAADJD010000020">
    <property type="protein sequence ID" value="VFS67406.1"/>
    <property type="molecule type" value="Genomic_DNA"/>
</dbReference>
<proteinExistence type="predicted"/>
<accession>A0A485B435</accession>
<evidence type="ECO:0000313" key="1">
    <source>
        <dbReference type="EMBL" id="VFS67406.1"/>
    </source>
</evidence>
<sequence length="83" mass="9842">MIHCFIVFDVLFLFAFFHFVQRWLCNVDVATFNDFWHLTIEEGQQQRTNVRAVDIRIGHDDDAVIAQFIRVVLIATRYRSPAQ</sequence>
<organism evidence="1 2">
    <name type="scientific">Kluyvera cryocrescens</name>
    <name type="common">Kluyvera citrophila</name>
    <dbReference type="NCBI Taxonomy" id="580"/>
    <lineage>
        <taxon>Bacteria</taxon>
        <taxon>Pseudomonadati</taxon>
        <taxon>Pseudomonadota</taxon>
        <taxon>Gammaproteobacteria</taxon>
        <taxon>Enterobacterales</taxon>
        <taxon>Enterobacteriaceae</taxon>
        <taxon>Kluyvera</taxon>
    </lineage>
</organism>